<dbReference type="InterPro" id="IPR013321">
    <property type="entry name" value="Arc_rbn_hlx_hlx"/>
</dbReference>
<dbReference type="GO" id="GO:0006355">
    <property type="term" value="P:regulation of DNA-templated transcription"/>
    <property type="evidence" value="ECO:0007669"/>
    <property type="project" value="InterPro"/>
</dbReference>
<dbReference type="InterPro" id="IPR015354">
    <property type="entry name" value="DNA_partition_ParG"/>
</dbReference>
<comment type="caution">
    <text evidence="1">The sequence shown here is derived from an EMBL/GenBank/DDBJ whole genome shotgun (WGS) entry which is preliminary data.</text>
</comment>
<dbReference type="EMBL" id="LAZR01016471">
    <property type="protein sequence ID" value="KKM04355.1"/>
    <property type="molecule type" value="Genomic_DNA"/>
</dbReference>
<dbReference type="Gene3D" id="1.10.1220.10">
    <property type="entry name" value="Met repressor-like"/>
    <property type="match status" value="1"/>
</dbReference>
<dbReference type="SUPFAM" id="SSF47598">
    <property type="entry name" value="Ribbon-helix-helix"/>
    <property type="match status" value="1"/>
</dbReference>
<dbReference type="AlphaFoldDB" id="A0A0F9GZY2"/>
<protein>
    <recommendedName>
        <fullName evidence="2">Chromosome partitioning protein ParB</fullName>
    </recommendedName>
</protein>
<dbReference type="Pfam" id="PF09274">
    <property type="entry name" value="ParG"/>
    <property type="match status" value="1"/>
</dbReference>
<proteinExistence type="predicted"/>
<organism evidence="1">
    <name type="scientific">marine sediment metagenome</name>
    <dbReference type="NCBI Taxonomy" id="412755"/>
    <lineage>
        <taxon>unclassified sequences</taxon>
        <taxon>metagenomes</taxon>
        <taxon>ecological metagenomes</taxon>
    </lineage>
</organism>
<evidence type="ECO:0000313" key="1">
    <source>
        <dbReference type="EMBL" id="KKM04355.1"/>
    </source>
</evidence>
<name>A0A0F9GZY2_9ZZZZ</name>
<gene>
    <name evidence="1" type="ORF">LCGC14_1765110</name>
</gene>
<reference evidence="1" key="1">
    <citation type="journal article" date="2015" name="Nature">
        <title>Complex archaea that bridge the gap between prokaryotes and eukaryotes.</title>
        <authorList>
            <person name="Spang A."/>
            <person name="Saw J.H."/>
            <person name="Jorgensen S.L."/>
            <person name="Zaremba-Niedzwiedzka K."/>
            <person name="Martijn J."/>
            <person name="Lind A.E."/>
            <person name="van Eijk R."/>
            <person name="Schleper C."/>
            <person name="Guy L."/>
            <person name="Ettema T.J."/>
        </authorList>
    </citation>
    <scope>NUCLEOTIDE SEQUENCE</scope>
</reference>
<dbReference type="InterPro" id="IPR010985">
    <property type="entry name" value="Ribbon_hlx_hlx"/>
</dbReference>
<evidence type="ECO:0008006" key="2">
    <source>
        <dbReference type="Google" id="ProtNLM"/>
    </source>
</evidence>
<sequence>MSLSAGRPSKNVKDQLALSDVTDSPKKTVRVNFNLDEDKHIALKRYALESRKTVTELLTEMIEEKLVER</sequence>
<accession>A0A0F9GZY2</accession>